<dbReference type="PANTHER" id="PTHR10584:SF166">
    <property type="entry name" value="RIBOKINASE"/>
    <property type="match status" value="1"/>
</dbReference>
<dbReference type="InterPro" id="IPR029056">
    <property type="entry name" value="Ribokinase-like"/>
</dbReference>
<dbReference type="RefSeq" id="WP_066293028.1">
    <property type="nucleotide sequence ID" value="NZ_CP016761.1"/>
</dbReference>
<dbReference type="PANTHER" id="PTHR10584">
    <property type="entry name" value="SUGAR KINASE"/>
    <property type="match status" value="1"/>
</dbReference>
<dbReference type="STRING" id="255247.ABE41_017230"/>
<evidence type="ECO:0000313" key="5">
    <source>
        <dbReference type="Proteomes" id="UP000077412"/>
    </source>
</evidence>
<dbReference type="Gene3D" id="3.40.1190.20">
    <property type="match status" value="1"/>
</dbReference>
<keyword evidence="5" id="KW-1185">Reference proteome</keyword>
<keyword evidence="1" id="KW-0808">Transferase</keyword>
<organism evidence="4 5">
    <name type="scientific">Fictibacillus arsenicus</name>
    <dbReference type="NCBI Taxonomy" id="255247"/>
    <lineage>
        <taxon>Bacteria</taxon>
        <taxon>Bacillati</taxon>
        <taxon>Bacillota</taxon>
        <taxon>Bacilli</taxon>
        <taxon>Bacillales</taxon>
        <taxon>Fictibacillaceae</taxon>
        <taxon>Fictibacillus</taxon>
    </lineage>
</organism>
<evidence type="ECO:0000256" key="1">
    <source>
        <dbReference type="ARBA" id="ARBA00022679"/>
    </source>
</evidence>
<reference evidence="4 5" key="1">
    <citation type="submission" date="2016-08" db="EMBL/GenBank/DDBJ databases">
        <title>Complete genome sequence of Fictibacillus arsenicus G25-54, a strain with toxicity to nematodes and a potential arsenic-resistance activity.</title>
        <authorList>
            <person name="Zheng Z."/>
        </authorList>
    </citation>
    <scope>NUCLEOTIDE SEQUENCE [LARGE SCALE GENOMIC DNA]</scope>
    <source>
        <strain evidence="4 5">G25-54</strain>
    </source>
</reference>
<protein>
    <submittedName>
        <fullName evidence="4">Carbohydrate kinase</fullName>
    </submittedName>
</protein>
<sequence length="338" mass="37426">MKEGIAVAGTITVDEIKRISKYPNKSELTTIQNISRSIGGAVSNCSVSLAKIDHTIPIEIVTLIGDDEKGEFLKERLREYRNIDLNQVKMIGNTPFTDVIQDEFDHSRTFFTYRGNSSLFDENTINLKNLKSEILHIGYILLLESLDKEDSVFGTKMAKVLKEAQELGIKTSIDIVSENSSRYEQIVPPSLKYTNYCVINELEAGKSVGIDLRGSSGELIIQDIKKVLLKMKELGVKDWVVIHTPEGSFGFDGLNVYSIPSLLLDKKFIKGTVGAGDAYVSGVLYGALKGLDLPNSMKLGTAAAASSLFEEDSTSGIKCYEQLITMYEEFPKKDEIKL</sequence>
<dbReference type="EMBL" id="CP016761">
    <property type="protein sequence ID" value="ANX13755.1"/>
    <property type="molecule type" value="Genomic_DNA"/>
</dbReference>
<keyword evidence="2 4" id="KW-0418">Kinase</keyword>
<proteinExistence type="predicted"/>
<name>A0A1B1Z8K5_9BACL</name>
<evidence type="ECO:0000313" key="4">
    <source>
        <dbReference type="EMBL" id="ANX13755.1"/>
    </source>
</evidence>
<dbReference type="Pfam" id="PF00294">
    <property type="entry name" value="PfkB"/>
    <property type="match status" value="1"/>
</dbReference>
<dbReference type="KEGG" id="far:ABE41_017230"/>
<evidence type="ECO:0000256" key="2">
    <source>
        <dbReference type="ARBA" id="ARBA00022777"/>
    </source>
</evidence>
<feature type="domain" description="Carbohydrate kinase PfkB" evidence="3">
    <location>
        <begin position="10"/>
        <end position="314"/>
    </location>
</feature>
<dbReference type="Proteomes" id="UP000077412">
    <property type="component" value="Chromosome"/>
</dbReference>
<accession>A0A1B1Z8K5</accession>
<dbReference type="InterPro" id="IPR011611">
    <property type="entry name" value="PfkB_dom"/>
</dbReference>
<dbReference type="SUPFAM" id="SSF53613">
    <property type="entry name" value="Ribokinase-like"/>
    <property type="match status" value="1"/>
</dbReference>
<dbReference type="GO" id="GO:0016301">
    <property type="term" value="F:kinase activity"/>
    <property type="evidence" value="ECO:0007669"/>
    <property type="project" value="UniProtKB-KW"/>
</dbReference>
<dbReference type="OrthoDB" id="9775849at2"/>
<gene>
    <name evidence="4" type="ORF">ABE41_017230</name>
</gene>
<evidence type="ECO:0000259" key="3">
    <source>
        <dbReference type="Pfam" id="PF00294"/>
    </source>
</evidence>
<dbReference type="GO" id="GO:0005829">
    <property type="term" value="C:cytosol"/>
    <property type="evidence" value="ECO:0007669"/>
    <property type="project" value="TreeGrafter"/>
</dbReference>
<dbReference type="AlphaFoldDB" id="A0A1B1Z8K5"/>